<keyword evidence="1 4" id="KW-0489">Methyltransferase</keyword>
<dbReference type="EMBL" id="MU001676">
    <property type="protein sequence ID" value="KAF2458888.1"/>
    <property type="molecule type" value="Genomic_DNA"/>
</dbReference>
<dbReference type="Pfam" id="PF04072">
    <property type="entry name" value="LCM"/>
    <property type="match status" value="1"/>
</dbReference>
<dbReference type="OrthoDB" id="3914935at2759"/>
<dbReference type="SUPFAM" id="SSF53335">
    <property type="entry name" value="S-adenosyl-L-methionine-dependent methyltransferases"/>
    <property type="match status" value="1"/>
</dbReference>
<evidence type="ECO:0000256" key="3">
    <source>
        <dbReference type="SAM" id="MobiDB-lite"/>
    </source>
</evidence>
<keyword evidence="5" id="KW-1185">Reference proteome</keyword>
<sequence>MGKPQPAAPPRWLVHLRFRTESRDFAPLTLHSESSRSKENNSGIQLTVLIGQVNTSSPNTMPARSDGNKQRQDERIINTNSFSILSKRSVHRLYFPDQPDHYALFTTKFERRAPLINRGYWLRMHAVRAGVLRFLGLHHGASLSSSPSQPVRVVVNLGCGYDLLPFQLLRERPELCENIVFVDVDYPQLIQAKADIISRTAELSGLLINVDTSGSDKATPLRSQQYVALGCDLRNLSLLESFLTAGLGRPACAFLFYAEVSLTYMPVADADAVIRLASSFHNSHFLLLEQQIPSSTHPFTITMLDHFATMGTPLHAPLTYPSLASQLNRFARLGWRGPVRARSLWNYWLDRHAVGADEVRYVESREAFDEWEELGLFAGAYFVLCARNGGGGEGEGQEKAEEWVDLGGTELETGENESQDDVRTGPGLRFDFHPHSTTGDGETNASFSVRRRFAAILLSPSPSPPPDAHTLQAFAHHAGLGPRNTRVTTSTIYTPLPGPTTTTTAPSFSRPSPPQPLPPPFSNPPLARGITHHTITPIPYNPSSSSVSSPAA</sequence>
<feature type="region of interest" description="Disordered" evidence="3">
    <location>
        <begin position="490"/>
        <end position="552"/>
    </location>
</feature>
<organism evidence="4 5">
    <name type="scientific">Lineolata rhizophorae</name>
    <dbReference type="NCBI Taxonomy" id="578093"/>
    <lineage>
        <taxon>Eukaryota</taxon>
        <taxon>Fungi</taxon>
        <taxon>Dikarya</taxon>
        <taxon>Ascomycota</taxon>
        <taxon>Pezizomycotina</taxon>
        <taxon>Dothideomycetes</taxon>
        <taxon>Dothideomycetes incertae sedis</taxon>
        <taxon>Lineolatales</taxon>
        <taxon>Lineolataceae</taxon>
        <taxon>Lineolata</taxon>
    </lineage>
</organism>
<gene>
    <name evidence="4" type="ORF">BDY21DRAFT_300672</name>
</gene>
<dbReference type="Proteomes" id="UP000799766">
    <property type="component" value="Unassembled WGS sequence"/>
</dbReference>
<dbReference type="GO" id="GO:0031591">
    <property type="term" value="P:wybutosine biosynthetic process"/>
    <property type="evidence" value="ECO:0007669"/>
    <property type="project" value="TreeGrafter"/>
</dbReference>
<dbReference type="PANTHER" id="PTHR46529">
    <property type="entry name" value="TRNA WYBUTOSINE-SYNTHESIZING PROTEIN 4"/>
    <property type="match status" value="1"/>
</dbReference>
<feature type="compositionally biased region" description="Low complexity" evidence="3">
    <location>
        <begin position="543"/>
        <end position="552"/>
    </location>
</feature>
<dbReference type="InterPro" id="IPR007213">
    <property type="entry name" value="Ppm1/Ppm2/Tcmp"/>
</dbReference>
<feature type="region of interest" description="Disordered" evidence="3">
    <location>
        <begin position="54"/>
        <end position="73"/>
    </location>
</feature>
<protein>
    <submittedName>
        <fullName evidence="4">S-adenosyl-L-methionine-dependent methyltransferase</fullName>
    </submittedName>
</protein>
<dbReference type="GO" id="GO:0008175">
    <property type="term" value="F:tRNA methyltransferase activity"/>
    <property type="evidence" value="ECO:0007669"/>
    <property type="project" value="TreeGrafter"/>
</dbReference>
<accession>A0A6A6P528</accession>
<keyword evidence="2 4" id="KW-0808">Transferase</keyword>
<evidence type="ECO:0000256" key="1">
    <source>
        <dbReference type="ARBA" id="ARBA00022603"/>
    </source>
</evidence>
<dbReference type="InterPro" id="IPR029063">
    <property type="entry name" value="SAM-dependent_MTases_sf"/>
</dbReference>
<evidence type="ECO:0000256" key="2">
    <source>
        <dbReference type="ARBA" id="ARBA00022679"/>
    </source>
</evidence>
<dbReference type="GO" id="GO:0030488">
    <property type="term" value="P:tRNA methylation"/>
    <property type="evidence" value="ECO:0007669"/>
    <property type="project" value="TreeGrafter"/>
</dbReference>
<feature type="non-terminal residue" evidence="4">
    <location>
        <position position="552"/>
    </location>
</feature>
<feature type="non-terminal residue" evidence="4">
    <location>
        <position position="1"/>
    </location>
</feature>
<dbReference type="PANTHER" id="PTHR46529:SF1">
    <property type="entry name" value="TRNA WYBUTOSINE-SYNTHESIZING PROTEIN 4"/>
    <property type="match status" value="1"/>
</dbReference>
<proteinExistence type="predicted"/>
<evidence type="ECO:0000313" key="4">
    <source>
        <dbReference type="EMBL" id="KAF2458888.1"/>
    </source>
</evidence>
<reference evidence="4" key="1">
    <citation type="journal article" date="2020" name="Stud. Mycol.">
        <title>101 Dothideomycetes genomes: a test case for predicting lifestyles and emergence of pathogens.</title>
        <authorList>
            <person name="Haridas S."/>
            <person name="Albert R."/>
            <person name="Binder M."/>
            <person name="Bloem J."/>
            <person name="Labutti K."/>
            <person name="Salamov A."/>
            <person name="Andreopoulos B."/>
            <person name="Baker S."/>
            <person name="Barry K."/>
            <person name="Bills G."/>
            <person name="Bluhm B."/>
            <person name="Cannon C."/>
            <person name="Castanera R."/>
            <person name="Culley D."/>
            <person name="Daum C."/>
            <person name="Ezra D."/>
            <person name="Gonzalez J."/>
            <person name="Henrissat B."/>
            <person name="Kuo A."/>
            <person name="Liang C."/>
            <person name="Lipzen A."/>
            <person name="Lutzoni F."/>
            <person name="Magnuson J."/>
            <person name="Mondo S."/>
            <person name="Nolan M."/>
            <person name="Ohm R."/>
            <person name="Pangilinan J."/>
            <person name="Park H.-J."/>
            <person name="Ramirez L."/>
            <person name="Alfaro M."/>
            <person name="Sun H."/>
            <person name="Tritt A."/>
            <person name="Yoshinaga Y."/>
            <person name="Zwiers L.-H."/>
            <person name="Turgeon B."/>
            <person name="Goodwin S."/>
            <person name="Spatafora J."/>
            <person name="Crous P."/>
            <person name="Grigoriev I."/>
        </authorList>
    </citation>
    <scope>NUCLEOTIDE SEQUENCE</scope>
    <source>
        <strain evidence="4">ATCC 16933</strain>
    </source>
</reference>
<dbReference type="AlphaFoldDB" id="A0A6A6P528"/>
<feature type="compositionally biased region" description="Pro residues" evidence="3">
    <location>
        <begin position="511"/>
        <end position="523"/>
    </location>
</feature>
<name>A0A6A6P528_9PEZI</name>
<evidence type="ECO:0000313" key="5">
    <source>
        <dbReference type="Proteomes" id="UP000799766"/>
    </source>
</evidence>
<dbReference type="Gene3D" id="3.40.50.150">
    <property type="entry name" value="Vaccinia Virus protein VP39"/>
    <property type="match status" value="1"/>
</dbReference>
<feature type="compositionally biased region" description="Low complexity" evidence="3">
    <location>
        <begin position="491"/>
        <end position="510"/>
    </location>
</feature>